<keyword evidence="6 8" id="KW-0460">Magnesium</keyword>
<name>L0HDA7_METFS</name>
<comment type="function">
    <text evidence="8">Catalyzes the ATP-dependent amidation of the two carboxylate groups at positions a and c of cobyrinate, using either L-glutamine or ammonia as the nitrogen source. Involved in the biosynthesis of the unique nickel-containing tetrapyrrole coenzyme F430, the prosthetic group of methyl-coenzyme M reductase (MCR), which plays a key role in methanogenesis and anaerobic methane oxidation. Catalyzes the ATP-dependent amidation of the two carboxylate groups at positions a and c of Ni-sirohydrochlorin, using L-glutamine or ammonia as the nitrogen source.</text>
</comment>
<dbReference type="UniPathway" id="UPA00148">
    <property type="reaction ID" value="UER00231"/>
</dbReference>
<dbReference type="CDD" id="cd05388">
    <property type="entry name" value="CobB_N"/>
    <property type="match status" value="1"/>
</dbReference>
<dbReference type="InterPro" id="IPR011698">
    <property type="entry name" value="GATase_3"/>
</dbReference>
<dbReference type="SUPFAM" id="SSF52540">
    <property type="entry name" value="P-loop containing nucleoside triphosphate hydrolases"/>
    <property type="match status" value="1"/>
</dbReference>
<keyword evidence="8" id="KW-0484">Methanogenesis</keyword>
<feature type="domain" description="CobB/CobQ-like glutamine amidotransferase" evidence="10">
    <location>
        <begin position="239"/>
        <end position="425"/>
    </location>
</feature>
<accession>L0HDA7</accession>
<feature type="site" description="Increases nucleophilicity of active site Cys" evidence="8">
    <location>
        <position position="421"/>
    </location>
</feature>
<dbReference type="HOGENOM" id="CLU_022752_2_1_2"/>
<dbReference type="CDD" id="cd03130">
    <property type="entry name" value="GATase1_CobB"/>
    <property type="match status" value="1"/>
</dbReference>
<dbReference type="GeneID" id="14308047"/>
<dbReference type="EC" id="6.3.5.11" evidence="8"/>
<evidence type="ECO:0000256" key="3">
    <source>
        <dbReference type="ARBA" id="ARBA00022598"/>
    </source>
</evidence>
<evidence type="ECO:0000259" key="10">
    <source>
        <dbReference type="Pfam" id="PF07685"/>
    </source>
</evidence>
<keyword evidence="12" id="KW-1185">Reference proteome</keyword>
<keyword evidence="7 8" id="KW-0315">Glutamine amidotransferase</keyword>
<keyword evidence="5 8" id="KW-0067">ATP-binding</keyword>
<evidence type="ECO:0000256" key="1">
    <source>
        <dbReference type="ARBA" id="ARBA00001946"/>
    </source>
</evidence>
<evidence type="ECO:0000256" key="7">
    <source>
        <dbReference type="ARBA" id="ARBA00022962"/>
    </source>
</evidence>
<keyword evidence="3 8" id="KW-0436">Ligase</keyword>
<dbReference type="eggNOG" id="arCOG00106">
    <property type="taxonomic scope" value="Archaea"/>
</dbReference>
<dbReference type="EMBL" id="CP003167">
    <property type="protein sequence ID" value="AGB02687.1"/>
    <property type="molecule type" value="Genomic_DNA"/>
</dbReference>
<keyword evidence="4 8" id="KW-0547">Nucleotide-binding</keyword>
<comment type="miscellaneous">
    <text evidence="8">The a and c carboxylates of cobyrinate and Ni-sirohydrochlorin are activated for nucleophilic attack via formation of a phosphorylated intermediate by ATP. CbiA catalyzes first the amidation of the c-carboxylate, and then that of the a-carboxylate.</text>
</comment>
<dbReference type="NCBIfam" id="TIGR00379">
    <property type="entry name" value="cobB"/>
    <property type="match status" value="1"/>
</dbReference>
<evidence type="ECO:0000313" key="12">
    <source>
        <dbReference type="Proteomes" id="UP000010824"/>
    </source>
</evidence>
<sequence precursor="true">MTIPRIVIAGTHSGCGKTTVAGGLMGALVAQGYRVQPFKVGPDFIDPSHHSRICGSESRNLDPFMMGDTGCLDTFHHASEGSDIAVIEGVMGMFDGVDGTDLASTAHVARILHAPVILVVDAKGMSRSIHALIRGFRDFDPTVTIAGVIVNRTGSPRHRAMIEPFLALPALGWIPRSDEISVKSRHLGLVMGHEPAPHNEITAMIAEHCDLDAVMSVARAAPSLPFLPQPDPPVESRARIGVAYDNAFCFYYRDNLDLLARSGAELVFFSPLADALPPVDAVYMGGGYPELFLPGLASAICTKELPKAAAENLPILGECGGLMYLAREVSEEATHRMTGILPVSATMTKRIQALGYTKGTVTSAGAAFLTPGQTVTGHEFHYSQLEPDRDARFTITLSRGKGICDGRDGLVSLNAVGQYTHAYFSPAFARCFVDAAVSFSRT</sequence>
<comment type="catalytic activity">
    <reaction evidence="8">
        <text>cob(II)yrinate + 2 L-glutamine + 2 ATP + 2 H2O = cob(II)yrinate a,c diamide + 2 L-glutamate + 2 ADP + 2 phosphate + 2 H(+)</text>
        <dbReference type="Rhea" id="RHEA:26289"/>
        <dbReference type="ChEBI" id="CHEBI:15377"/>
        <dbReference type="ChEBI" id="CHEBI:15378"/>
        <dbReference type="ChEBI" id="CHEBI:29985"/>
        <dbReference type="ChEBI" id="CHEBI:30616"/>
        <dbReference type="ChEBI" id="CHEBI:43474"/>
        <dbReference type="ChEBI" id="CHEBI:58359"/>
        <dbReference type="ChEBI" id="CHEBI:58537"/>
        <dbReference type="ChEBI" id="CHEBI:58894"/>
        <dbReference type="ChEBI" id="CHEBI:456216"/>
        <dbReference type="EC" id="6.3.5.11"/>
    </reaction>
</comment>
<dbReference type="GO" id="GO:0009236">
    <property type="term" value="P:cobalamin biosynthetic process"/>
    <property type="evidence" value="ECO:0007669"/>
    <property type="project" value="UniProtKB-UniRule"/>
</dbReference>
<evidence type="ECO:0000256" key="6">
    <source>
        <dbReference type="ARBA" id="ARBA00022842"/>
    </source>
</evidence>
<gene>
    <name evidence="8" type="primary">cbiA</name>
    <name evidence="8" type="synonym">cfbB</name>
    <name evidence="11" type="ordered locus">Metfor_1658</name>
</gene>
<organism evidence="11 12">
    <name type="scientific">Methanoregula formicica (strain DSM 22288 / NBRC 105244 / SMSP)</name>
    <dbReference type="NCBI Taxonomy" id="593750"/>
    <lineage>
        <taxon>Archaea</taxon>
        <taxon>Methanobacteriati</taxon>
        <taxon>Methanobacteriota</taxon>
        <taxon>Stenosarchaea group</taxon>
        <taxon>Methanomicrobia</taxon>
        <taxon>Methanomicrobiales</taxon>
        <taxon>Methanoregulaceae</taxon>
        <taxon>Methanoregula</taxon>
    </lineage>
</organism>
<dbReference type="InterPro" id="IPR029062">
    <property type="entry name" value="Class_I_gatase-like"/>
</dbReference>
<feature type="active site" description="Nucleophile" evidence="8">
    <location>
        <position position="319"/>
    </location>
</feature>
<dbReference type="SUPFAM" id="SSF52317">
    <property type="entry name" value="Class I glutamine amidotransferase-like"/>
    <property type="match status" value="1"/>
</dbReference>
<evidence type="ECO:0000313" key="11">
    <source>
        <dbReference type="EMBL" id="AGB02687.1"/>
    </source>
</evidence>
<dbReference type="Pfam" id="PF07685">
    <property type="entry name" value="GATase_3"/>
    <property type="match status" value="1"/>
</dbReference>
<dbReference type="HAMAP" id="MF_00027">
    <property type="entry name" value="CobB_CbiA"/>
    <property type="match status" value="1"/>
</dbReference>
<dbReference type="InterPro" id="IPR027417">
    <property type="entry name" value="P-loop_NTPase"/>
</dbReference>
<dbReference type="Proteomes" id="UP000010824">
    <property type="component" value="Chromosome"/>
</dbReference>
<evidence type="ECO:0000256" key="2">
    <source>
        <dbReference type="ARBA" id="ARBA00022573"/>
    </source>
</evidence>
<dbReference type="InParanoid" id="L0HDA7"/>
<dbReference type="STRING" id="593750.Metfor_1658"/>
<keyword evidence="2 8" id="KW-0169">Cobalamin biosynthesis</keyword>
<dbReference type="PANTHER" id="PTHR43873">
    <property type="entry name" value="COBYRINATE A,C-DIAMIDE SYNTHASE"/>
    <property type="match status" value="1"/>
</dbReference>
<comment type="domain">
    <text evidence="8">Comprises of two domains. The C-terminal domain contains the binding site for glutamine and catalyzes the hydrolysis of this substrate to glutamate and ammonia. The N-terminal domain is anticipated to bind ATP, and cobyrinate or Ni-sirohydrochlorin, and catalyzes the ultimate synthesis of the diamide product. The ammonia produced via the glutaminase domain is probably translocated to the adjacent domain via a molecular tunnel, where it reacts with an activated intermediate.</text>
</comment>
<dbReference type="InterPro" id="IPR002586">
    <property type="entry name" value="CobQ/CobB/MinD/ParA_Nub-bd_dom"/>
</dbReference>
<proteinExistence type="inferred from homology"/>
<dbReference type="GO" id="GO:0005524">
    <property type="term" value="F:ATP binding"/>
    <property type="evidence" value="ECO:0007669"/>
    <property type="project" value="UniProtKB-UniRule"/>
</dbReference>
<comment type="similarity">
    <text evidence="8">Belongs to the CobB/CbiA family.</text>
</comment>
<dbReference type="PROSITE" id="PS51274">
    <property type="entry name" value="GATASE_COBBQ"/>
    <property type="match status" value="1"/>
</dbReference>
<evidence type="ECO:0000259" key="9">
    <source>
        <dbReference type="Pfam" id="PF01656"/>
    </source>
</evidence>
<feature type="domain" description="CobQ/CobB/MinD/ParA nucleotide binding" evidence="9">
    <location>
        <begin position="6"/>
        <end position="181"/>
    </location>
</feature>
<dbReference type="AlphaFoldDB" id="L0HDA7"/>
<evidence type="ECO:0000256" key="5">
    <source>
        <dbReference type="ARBA" id="ARBA00022840"/>
    </source>
</evidence>
<evidence type="ECO:0000256" key="8">
    <source>
        <dbReference type="HAMAP-Rule" id="MF_00027"/>
    </source>
</evidence>
<reference evidence="11 12" key="2">
    <citation type="journal article" date="2014" name="Genome Announc.">
        <title>Complete Genome Sequence of Methanoregula formicica SMSPT, a Mesophilic Hydrogenotrophic Methanogen Isolated from a Methanogenic Upflow Anaerobic Sludge Blanket Reactor.</title>
        <authorList>
            <person name="Yamamoto K."/>
            <person name="Tamaki H."/>
            <person name="Cadillo-Quiroz H."/>
            <person name="Imachi H."/>
            <person name="Kyrpides N."/>
            <person name="Woyke T."/>
            <person name="Goodwin L."/>
            <person name="Zinder S.H."/>
            <person name="Kamagata Y."/>
            <person name="Liu W.T."/>
        </authorList>
    </citation>
    <scope>NUCLEOTIDE SEQUENCE [LARGE SCALE GENOMIC DNA]</scope>
    <source>
        <strain evidence="12">DSM 22288 / NBRC 105244 / SMSP</strain>
    </source>
</reference>
<dbReference type="Pfam" id="PF01656">
    <property type="entry name" value="CbiA"/>
    <property type="match status" value="1"/>
</dbReference>
<dbReference type="InterPro" id="IPR004484">
    <property type="entry name" value="CbiA/CobB_synth"/>
</dbReference>
<dbReference type="NCBIfam" id="NF002204">
    <property type="entry name" value="PRK01077.1"/>
    <property type="match status" value="1"/>
</dbReference>
<dbReference type="Gene3D" id="3.40.50.880">
    <property type="match status" value="1"/>
</dbReference>
<dbReference type="RefSeq" id="WP_015285650.1">
    <property type="nucleotide sequence ID" value="NC_019943.1"/>
</dbReference>
<comment type="catalytic activity">
    <reaction evidence="8">
        <text>Ni-sirohydrochlorin + 2 L-glutamine + 2 ATP + 2 H2O = Ni-sirohydrochlorin a,c-diamide + 2 L-glutamate + 2 ADP + 2 phosphate + 2 H(+)</text>
        <dbReference type="Rhea" id="RHEA:52896"/>
        <dbReference type="ChEBI" id="CHEBI:15377"/>
        <dbReference type="ChEBI" id="CHEBI:15378"/>
        <dbReference type="ChEBI" id="CHEBI:29985"/>
        <dbReference type="ChEBI" id="CHEBI:30616"/>
        <dbReference type="ChEBI" id="CHEBI:43474"/>
        <dbReference type="ChEBI" id="CHEBI:58359"/>
        <dbReference type="ChEBI" id="CHEBI:136841"/>
        <dbReference type="ChEBI" id="CHEBI:136887"/>
        <dbReference type="ChEBI" id="CHEBI:456216"/>
        <dbReference type="EC" id="6.3.5.12"/>
    </reaction>
</comment>
<protein>
    <recommendedName>
        <fullName evidence="8">Cobyrinate a,c-diamide synthase</fullName>
        <ecNumber evidence="8">6.3.5.11</ecNumber>
    </recommendedName>
    <alternativeName>
        <fullName evidence="8">Cobyrinic acid a,c-diamide synthetase</fullName>
    </alternativeName>
    <alternativeName>
        <fullName evidence="8">Ni-sirohydrochlorin a,c-diamide synthase</fullName>
        <ecNumber evidence="8">6.3.5.12</ecNumber>
    </alternativeName>
    <alternativeName>
        <fullName evidence="8">Ni-sirohydrochlorin a,c-diamide synthetase</fullName>
    </alternativeName>
</protein>
<dbReference type="GO" id="GO:0042242">
    <property type="term" value="F:cobyrinic acid a,c-diamide synthase activity"/>
    <property type="evidence" value="ECO:0007669"/>
    <property type="project" value="UniProtKB-UniRule"/>
</dbReference>
<comment type="pathway">
    <text evidence="8">Cofactor biosynthesis; adenosylcobalamin biosynthesis; cob(II)yrinate a,c-diamide from sirohydrochlorin (anaerobic route): step 10/10.</text>
</comment>
<reference evidence="12" key="1">
    <citation type="submission" date="2011-12" db="EMBL/GenBank/DDBJ databases">
        <title>Complete sequence of Methanoregula formicicum SMSP.</title>
        <authorList>
            <person name="Lucas S."/>
            <person name="Han J."/>
            <person name="Lapidus A."/>
            <person name="Cheng J.-F."/>
            <person name="Goodwin L."/>
            <person name="Pitluck S."/>
            <person name="Peters L."/>
            <person name="Ovchinnikova G."/>
            <person name="Teshima H."/>
            <person name="Detter J.C."/>
            <person name="Han C."/>
            <person name="Tapia R."/>
            <person name="Land M."/>
            <person name="Hauser L."/>
            <person name="Kyrpides N."/>
            <person name="Ivanova N."/>
            <person name="Pagani I."/>
            <person name="Imachi H."/>
            <person name="Tamaki H."/>
            <person name="Sekiguchi Y."/>
            <person name="Kamagata Y."/>
            <person name="Cadillo-Quiroz H."/>
            <person name="Zinder S."/>
            <person name="Liu W.-T."/>
            <person name="Woyke T."/>
        </authorList>
    </citation>
    <scope>NUCLEOTIDE SEQUENCE [LARGE SCALE GENOMIC DNA]</scope>
    <source>
        <strain evidence="12">DSM 22288 / NBRC 105244 / SMSP</strain>
    </source>
</reference>
<dbReference type="PANTHER" id="PTHR43873:SF1">
    <property type="entry name" value="COBYRINATE A,C-DIAMIDE SYNTHASE"/>
    <property type="match status" value="1"/>
</dbReference>
<dbReference type="EC" id="6.3.5.12" evidence="8"/>
<dbReference type="OrthoDB" id="8896at2157"/>
<dbReference type="Gene3D" id="3.40.50.300">
    <property type="entry name" value="P-loop containing nucleotide triphosphate hydrolases"/>
    <property type="match status" value="2"/>
</dbReference>
<evidence type="ECO:0000256" key="4">
    <source>
        <dbReference type="ARBA" id="ARBA00022741"/>
    </source>
</evidence>
<comment type="cofactor">
    <cofactor evidence="1 8">
        <name>Mg(2+)</name>
        <dbReference type="ChEBI" id="CHEBI:18420"/>
    </cofactor>
</comment>
<dbReference type="KEGG" id="mfo:Metfor_1658"/>
<dbReference type="GO" id="GO:0015948">
    <property type="term" value="P:methanogenesis"/>
    <property type="evidence" value="ECO:0007669"/>
    <property type="project" value="UniProtKB-KW"/>
</dbReference>